<evidence type="ECO:0000256" key="8">
    <source>
        <dbReference type="ARBA" id="ARBA00022833"/>
    </source>
</evidence>
<evidence type="ECO:0000256" key="3">
    <source>
        <dbReference type="ARBA" id="ARBA00006576"/>
    </source>
</evidence>
<dbReference type="NCBIfam" id="NF004064">
    <property type="entry name" value="PRK05578.1"/>
    <property type="match status" value="1"/>
</dbReference>
<comment type="similarity">
    <text evidence="3 15">Belongs to the cytidine and deoxycytidylate deaminase family.</text>
</comment>
<comment type="function">
    <text evidence="2 15">This enzyme scavenges exogenous and endogenous cytidine and 2'-deoxycytidine for UMP synthesis.</text>
</comment>
<evidence type="ECO:0000313" key="17">
    <source>
        <dbReference type="EMBL" id="PIM53523.1"/>
    </source>
</evidence>
<dbReference type="InterPro" id="IPR006262">
    <property type="entry name" value="Cyt_deam_tetra"/>
</dbReference>
<accession>A0A2G9CAT7</accession>
<dbReference type="Pfam" id="PF00383">
    <property type="entry name" value="dCMP_cyt_deam_1"/>
    <property type="match status" value="1"/>
</dbReference>
<evidence type="ECO:0000256" key="1">
    <source>
        <dbReference type="ARBA" id="ARBA00001947"/>
    </source>
</evidence>
<dbReference type="NCBIfam" id="TIGR01354">
    <property type="entry name" value="cyt_deam_tetra"/>
    <property type="match status" value="1"/>
</dbReference>
<dbReference type="AlphaFoldDB" id="A0A2G9CAT7"/>
<dbReference type="SUPFAM" id="SSF53927">
    <property type="entry name" value="Cytidine deaminase-like"/>
    <property type="match status" value="1"/>
</dbReference>
<comment type="cofactor">
    <cofactor evidence="1 14 15">
        <name>Zn(2+)</name>
        <dbReference type="ChEBI" id="CHEBI:29105"/>
    </cofactor>
</comment>
<dbReference type="GO" id="GO:0008270">
    <property type="term" value="F:zinc ion binding"/>
    <property type="evidence" value="ECO:0007669"/>
    <property type="project" value="UniProtKB-UniRule"/>
</dbReference>
<feature type="binding site" evidence="14">
    <location>
        <position position="104"/>
    </location>
    <ligand>
        <name>Zn(2+)</name>
        <dbReference type="ChEBI" id="CHEBI:29105"/>
        <note>catalytic</note>
    </ligand>
</feature>
<name>A0A2G9CAT7_9BURK</name>
<dbReference type="GO" id="GO:0055086">
    <property type="term" value="P:nucleobase-containing small molecule metabolic process"/>
    <property type="evidence" value="ECO:0007669"/>
    <property type="project" value="UniProtKB-ARBA"/>
</dbReference>
<keyword evidence="18" id="KW-1185">Reference proteome</keyword>
<dbReference type="CDD" id="cd01283">
    <property type="entry name" value="cytidine_deaminase"/>
    <property type="match status" value="1"/>
</dbReference>
<gene>
    <name evidence="17" type="ORF">CS062_09350</name>
</gene>
<dbReference type="InterPro" id="IPR016193">
    <property type="entry name" value="Cytidine_deaminase-like"/>
</dbReference>
<evidence type="ECO:0000259" key="16">
    <source>
        <dbReference type="PROSITE" id="PS51747"/>
    </source>
</evidence>
<dbReference type="GO" id="GO:0004126">
    <property type="term" value="F:cytidine deaminase activity"/>
    <property type="evidence" value="ECO:0007669"/>
    <property type="project" value="UniProtKB-UniRule"/>
</dbReference>
<dbReference type="InterPro" id="IPR050202">
    <property type="entry name" value="Cyt/Deoxycyt_deaminase"/>
</dbReference>
<evidence type="ECO:0000256" key="2">
    <source>
        <dbReference type="ARBA" id="ARBA00003949"/>
    </source>
</evidence>
<evidence type="ECO:0000256" key="6">
    <source>
        <dbReference type="ARBA" id="ARBA00022723"/>
    </source>
</evidence>
<feature type="domain" description="CMP/dCMP-type deaminase" evidence="16">
    <location>
        <begin position="16"/>
        <end position="144"/>
    </location>
</feature>
<keyword evidence="6 14" id="KW-0479">Metal-binding</keyword>
<evidence type="ECO:0000256" key="11">
    <source>
        <dbReference type="ARBA" id="ARBA00049558"/>
    </source>
</evidence>
<reference evidence="17 18" key="1">
    <citation type="submission" date="2017-11" db="EMBL/GenBank/DDBJ databases">
        <title>Draft genome sequence of Mitsuaria sp. HWN-4.</title>
        <authorList>
            <person name="Gundlapally S.R."/>
        </authorList>
    </citation>
    <scope>NUCLEOTIDE SEQUENCE [LARGE SCALE GENOMIC DNA]</scope>
    <source>
        <strain evidence="17 18">HWN-4</strain>
    </source>
</reference>
<evidence type="ECO:0000256" key="10">
    <source>
        <dbReference type="ARBA" id="ARBA00049252"/>
    </source>
</evidence>
<evidence type="ECO:0000256" key="7">
    <source>
        <dbReference type="ARBA" id="ARBA00022801"/>
    </source>
</evidence>
<evidence type="ECO:0000256" key="13">
    <source>
        <dbReference type="PIRSR" id="PIRSR606262-2"/>
    </source>
</evidence>
<evidence type="ECO:0000256" key="4">
    <source>
        <dbReference type="ARBA" id="ARBA00012783"/>
    </source>
</evidence>
<dbReference type="GO" id="GO:0005829">
    <property type="term" value="C:cytosol"/>
    <property type="evidence" value="ECO:0007669"/>
    <property type="project" value="TreeGrafter"/>
</dbReference>
<dbReference type="GO" id="GO:0042802">
    <property type="term" value="F:identical protein binding"/>
    <property type="evidence" value="ECO:0007669"/>
    <property type="project" value="UniProtKB-ARBA"/>
</dbReference>
<feature type="binding site" evidence="14">
    <location>
        <position position="101"/>
    </location>
    <ligand>
        <name>Zn(2+)</name>
        <dbReference type="ChEBI" id="CHEBI:29105"/>
        <note>catalytic</note>
    </ligand>
</feature>
<keyword evidence="7 15" id="KW-0378">Hydrolase</keyword>
<keyword evidence="8 14" id="KW-0862">Zinc</keyword>
<dbReference type="Proteomes" id="UP000231501">
    <property type="component" value="Unassembled WGS sequence"/>
</dbReference>
<evidence type="ECO:0000256" key="5">
    <source>
        <dbReference type="ARBA" id="ARBA00018266"/>
    </source>
</evidence>
<dbReference type="InterPro" id="IPR002125">
    <property type="entry name" value="CMP_dCMP_dom"/>
</dbReference>
<dbReference type="PANTHER" id="PTHR11644">
    <property type="entry name" value="CYTIDINE DEAMINASE"/>
    <property type="match status" value="1"/>
</dbReference>
<organism evidence="17 18">
    <name type="scientific">Roseateles chitinivorans</name>
    <dbReference type="NCBI Taxonomy" id="2917965"/>
    <lineage>
        <taxon>Bacteria</taxon>
        <taxon>Pseudomonadati</taxon>
        <taxon>Pseudomonadota</taxon>
        <taxon>Betaproteobacteria</taxon>
        <taxon>Burkholderiales</taxon>
        <taxon>Sphaerotilaceae</taxon>
        <taxon>Roseateles</taxon>
    </lineage>
</organism>
<dbReference type="InterPro" id="IPR016192">
    <property type="entry name" value="APOBEC/CMP_deaminase_Zn-bd"/>
</dbReference>
<sequence>MASSQDLIASIALPADLVERLLKAALDARQHAHAPYSKYFVGAAVLDEHGRIHAGCNIENAAYPQGWCAETNALGHMIMGGGRIARAVMVTGAGSEIITPCGGCRQKLREFARPEDLIVIAGDASGVRAHWTLEQLLPASFGPDHLKN</sequence>
<evidence type="ECO:0000256" key="15">
    <source>
        <dbReference type="RuleBase" id="RU364006"/>
    </source>
</evidence>
<evidence type="ECO:0000256" key="9">
    <source>
        <dbReference type="ARBA" id="ARBA00032005"/>
    </source>
</evidence>
<feature type="active site" description="Proton donor" evidence="12">
    <location>
        <position position="70"/>
    </location>
</feature>
<dbReference type="RefSeq" id="WP_099861387.1">
    <property type="nucleotide sequence ID" value="NZ_PEOG01000020.1"/>
</dbReference>
<comment type="caution">
    <text evidence="17">The sequence shown here is derived from an EMBL/GenBank/DDBJ whole genome shotgun (WGS) entry which is preliminary data.</text>
</comment>
<evidence type="ECO:0000313" key="18">
    <source>
        <dbReference type="Proteomes" id="UP000231501"/>
    </source>
</evidence>
<dbReference type="PROSITE" id="PS00903">
    <property type="entry name" value="CYT_DCMP_DEAMINASES_1"/>
    <property type="match status" value="1"/>
</dbReference>
<dbReference type="PANTHER" id="PTHR11644:SF2">
    <property type="entry name" value="CYTIDINE DEAMINASE"/>
    <property type="match status" value="1"/>
</dbReference>
<dbReference type="EC" id="3.5.4.5" evidence="4 15"/>
<dbReference type="OrthoDB" id="9795347at2"/>
<evidence type="ECO:0000256" key="12">
    <source>
        <dbReference type="PIRSR" id="PIRSR606262-1"/>
    </source>
</evidence>
<protein>
    <recommendedName>
        <fullName evidence="5 15">Cytidine deaminase</fullName>
        <ecNumber evidence="4 15">3.5.4.5</ecNumber>
    </recommendedName>
    <alternativeName>
        <fullName evidence="9 15">Cytidine aminohydrolase</fullName>
    </alternativeName>
</protein>
<comment type="catalytic activity">
    <reaction evidence="11 15">
        <text>cytidine + H2O + H(+) = uridine + NH4(+)</text>
        <dbReference type="Rhea" id="RHEA:16069"/>
        <dbReference type="ChEBI" id="CHEBI:15377"/>
        <dbReference type="ChEBI" id="CHEBI:15378"/>
        <dbReference type="ChEBI" id="CHEBI:16704"/>
        <dbReference type="ChEBI" id="CHEBI:17562"/>
        <dbReference type="ChEBI" id="CHEBI:28938"/>
        <dbReference type="EC" id="3.5.4.5"/>
    </reaction>
</comment>
<feature type="binding site" evidence="13">
    <location>
        <begin position="57"/>
        <end position="63"/>
    </location>
    <ligand>
        <name>substrate</name>
    </ligand>
</feature>
<comment type="catalytic activity">
    <reaction evidence="10 15">
        <text>2'-deoxycytidine + H2O + H(+) = 2'-deoxyuridine + NH4(+)</text>
        <dbReference type="Rhea" id="RHEA:13433"/>
        <dbReference type="ChEBI" id="CHEBI:15377"/>
        <dbReference type="ChEBI" id="CHEBI:15378"/>
        <dbReference type="ChEBI" id="CHEBI:15698"/>
        <dbReference type="ChEBI" id="CHEBI:16450"/>
        <dbReference type="ChEBI" id="CHEBI:28938"/>
        <dbReference type="EC" id="3.5.4.5"/>
    </reaction>
</comment>
<dbReference type="EMBL" id="PEOG01000020">
    <property type="protein sequence ID" value="PIM53523.1"/>
    <property type="molecule type" value="Genomic_DNA"/>
</dbReference>
<feature type="binding site" evidence="14">
    <location>
        <position position="68"/>
    </location>
    <ligand>
        <name>Zn(2+)</name>
        <dbReference type="ChEBI" id="CHEBI:29105"/>
        <note>catalytic</note>
    </ligand>
</feature>
<proteinExistence type="inferred from homology"/>
<evidence type="ECO:0000256" key="14">
    <source>
        <dbReference type="PIRSR" id="PIRSR606262-3"/>
    </source>
</evidence>
<dbReference type="PROSITE" id="PS51747">
    <property type="entry name" value="CYT_DCMP_DEAMINASES_2"/>
    <property type="match status" value="1"/>
</dbReference>
<dbReference type="GO" id="GO:0072527">
    <property type="term" value="P:pyrimidine-containing compound metabolic process"/>
    <property type="evidence" value="ECO:0007669"/>
    <property type="project" value="UniProtKB-ARBA"/>
</dbReference>
<dbReference type="Gene3D" id="3.40.140.10">
    <property type="entry name" value="Cytidine Deaminase, domain 2"/>
    <property type="match status" value="1"/>
</dbReference>